<feature type="chain" id="PRO_5035326581" description="Lipase domain-containing protein" evidence="6">
    <location>
        <begin position="24"/>
        <end position="116"/>
    </location>
</feature>
<dbReference type="Gene3D" id="3.40.50.1820">
    <property type="entry name" value="alpha/beta hydrolase"/>
    <property type="match status" value="1"/>
</dbReference>
<feature type="non-terminal residue" evidence="8">
    <location>
        <position position="116"/>
    </location>
</feature>
<keyword evidence="4" id="KW-1015">Disulfide bond</keyword>
<dbReference type="EMBL" id="WNTK01008804">
    <property type="protein sequence ID" value="KAG9462931.1"/>
    <property type="molecule type" value="Genomic_DNA"/>
</dbReference>
<feature type="domain" description="Lipase" evidence="7">
    <location>
        <begin position="25"/>
        <end position="116"/>
    </location>
</feature>
<evidence type="ECO:0000256" key="1">
    <source>
        <dbReference type="ARBA" id="ARBA00004613"/>
    </source>
</evidence>
<dbReference type="GO" id="GO:0004465">
    <property type="term" value="F:lipoprotein lipase activity"/>
    <property type="evidence" value="ECO:0007669"/>
    <property type="project" value="TreeGrafter"/>
</dbReference>
<dbReference type="AlphaFoldDB" id="A0A8J6B972"/>
<dbReference type="OrthoDB" id="199913at2759"/>
<dbReference type="PANTHER" id="PTHR11610:SF182">
    <property type="entry name" value="TRIACYLGLYCEROL LIPASE"/>
    <property type="match status" value="1"/>
</dbReference>
<dbReference type="InterPro" id="IPR000734">
    <property type="entry name" value="TAG_lipase"/>
</dbReference>
<comment type="similarity">
    <text evidence="2 5">Belongs to the AB hydrolase superfamily. Lipase family.</text>
</comment>
<dbReference type="PANTHER" id="PTHR11610">
    <property type="entry name" value="LIPASE"/>
    <property type="match status" value="1"/>
</dbReference>
<evidence type="ECO:0000313" key="8">
    <source>
        <dbReference type="EMBL" id="KAG9462931.1"/>
    </source>
</evidence>
<comment type="caution">
    <text evidence="8">The sequence shown here is derived from an EMBL/GenBank/DDBJ whole genome shotgun (WGS) entry which is preliminary data.</text>
</comment>
<dbReference type="GO" id="GO:0005615">
    <property type="term" value="C:extracellular space"/>
    <property type="evidence" value="ECO:0007669"/>
    <property type="project" value="TreeGrafter"/>
</dbReference>
<dbReference type="GO" id="GO:0016042">
    <property type="term" value="P:lipid catabolic process"/>
    <property type="evidence" value="ECO:0007669"/>
    <property type="project" value="TreeGrafter"/>
</dbReference>
<keyword evidence="9" id="KW-1185">Reference proteome</keyword>
<accession>A0A8J6B972</accession>
<dbReference type="SUPFAM" id="SSF53474">
    <property type="entry name" value="alpha/beta-Hydrolases"/>
    <property type="match status" value="1"/>
</dbReference>
<reference evidence="8" key="1">
    <citation type="thesis" date="2020" institute="ProQuest LLC" country="789 East Eisenhower Parkway, Ann Arbor, MI, USA">
        <title>Comparative Genomics and Chromosome Evolution.</title>
        <authorList>
            <person name="Mudd A.B."/>
        </authorList>
    </citation>
    <scope>NUCLEOTIDE SEQUENCE</scope>
    <source>
        <strain evidence="8">HN-11 Male</strain>
        <tissue evidence="8">Kidney and liver</tissue>
    </source>
</reference>
<dbReference type="InterPro" id="IPR013818">
    <property type="entry name" value="Lipase"/>
</dbReference>
<dbReference type="Proteomes" id="UP000770717">
    <property type="component" value="Unassembled WGS sequence"/>
</dbReference>
<evidence type="ECO:0000256" key="2">
    <source>
        <dbReference type="ARBA" id="ARBA00010701"/>
    </source>
</evidence>
<keyword evidence="3" id="KW-0964">Secreted</keyword>
<evidence type="ECO:0000313" key="9">
    <source>
        <dbReference type="Proteomes" id="UP000770717"/>
    </source>
</evidence>
<evidence type="ECO:0000256" key="5">
    <source>
        <dbReference type="RuleBase" id="RU004262"/>
    </source>
</evidence>
<name>A0A8J6B972_ELECQ</name>
<dbReference type="PRINTS" id="PR00821">
    <property type="entry name" value="TAGLIPASE"/>
</dbReference>
<dbReference type="PRINTS" id="PR00823">
    <property type="entry name" value="PANCLIPASE"/>
</dbReference>
<organism evidence="8 9">
    <name type="scientific">Eleutherodactylus coqui</name>
    <name type="common">Puerto Rican coqui</name>
    <dbReference type="NCBI Taxonomy" id="57060"/>
    <lineage>
        <taxon>Eukaryota</taxon>
        <taxon>Metazoa</taxon>
        <taxon>Chordata</taxon>
        <taxon>Craniata</taxon>
        <taxon>Vertebrata</taxon>
        <taxon>Euteleostomi</taxon>
        <taxon>Amphibia</taxon>
        <taxon>Batrachia</taxon>
        <taxon>Anura</taxon>
        <taxon>Neobatrachia</taxon>
        <taxon>Hyloidea</taxon>
        <taxon>Eleutherodactylidae</taxon>
        <taxon>Eleutherodactylinae</taxon>
        <taxon>Eleutherodactylus</taxon>
        <taxon>Eleutherodactylus</taxon>
    </lineage>
</organism>
<sequence length="116" mass="12946">MVSCSTMRIAALVLHITVALVKGDEVCYGHLGCFSDDPPWSGTLQRPDPTPPWSPEKTNTRFILYTKESPYSYQTISANNLTSIKSSNFQTSRKTCFIVHGLADRAVNNWVSDMCQ</sequence>
<gene>
    <name evidence="8" type="ORF">GDO78_022795</name>
</gene>
<evidence type="ECO:0000256" key="4">
    <source>
        <dbReference type="ARBA" id="ARBA00023157"/>
    </source>
</evidence>
<dbReference type="InterPro" id="IPR029058">
    <property type="entry name" value="AB_hydrolase_fold"/>
</dbReference>
<dbReference type="Pfam" id="PF00151">
    <property type="entry name" value="Lipase"/>
    <property type="match status" value="1"/>
</dbReference>
<feature type="signal peptide" evidence="6">
    <location>
        <begin position="1"/>
        <end position="23"/>
    </location>
</feature>
<evidence type="ECO:0000256" key="6">
    <source>
        <dbReference type="SAM" id="SignalP"/>
    </source>
</evidence>
<proteinExistence type="inferred from homology"/>
<evidence type="ECO:0000259" key="7">
    <source>
        <dbReference type="Pfam" id="PF00151"/>
    </source>
</evidence>
<dbReference type="InterPro" id="IPR002331">
    <property type="entry name" value="Lipase_panc"/>
</dbReference>
<evidence type="ECO:0000256" key="3">
    <source>
        <dbReference type="ARBA" id="ARBA00022525"/>
    </source>
</evidence>
<keyword evidence="6" id="KW-0732">Signal</keyword>
<comment type="subcellular location">
    <subcellularLocation>
        <location evidence="1">Secreted</location>
    </subcellularLocation>
</comment>
<protein>
    <recommendedName>
        <fullName evidence="7">Lipase domain-containing protein</fullName>
    </recommendedName>
</protein>